<gene>
    <name evidence="3" type="ORF">GALMADRAFT_276573</name>
</gene>
<accession>A0A067TSJ7</accession>
<dbReference type="InterPro" id="IPR001810">
    <property type="entry name" value="F-box_dom"/>
</dbReference>
<feature type="domain" description="F-box" evidence="2">
    <location>
        <begin position="67"/>
        <end position="116"/>
    </location>
</feature>
<dbReference type="STRING" id="685588.A0A067TSJ7"/>
<proteinExistence type="predicted"/>
<reference evidence="4" key="1">
    <citation type="journal article" date="2014" name="Proc. Natl. Acad. Sci. U.S.A.">
        <title>Extensive sampling of basidiomycete genomes demonstrates inadequacy of the white-rot/brown-rot paradigm for wood decay fungi.</title>
        <authorList>
            <person name="Riley R."/>
            <person name="Salamov A.A."/>
            <person name="Brown D.W."/>
            <person name="Nagy L.G."/>
            <person name="Floudas D."/>
            <person name="Held B.W."/>
            <person name="Levasseur A."/>
            <person name="Lombard V."/>
            <person name="Morin E."/>
            <person name="Otillar R."/>
            <person name="Lindquist E.A."/>
            <person name="Sun H."/>
            <person name="LaButti K.M."/>
            <person name="Schmutz J."/>
            <person name="Jabbour D."/>
            <person name="Luo H."/>
            <person name="Baker S.E."/>
            <person name="Pisabarro A.G."/>
            <person name="Walton J.D."/>
            <person name="Blanchette R.A."/>
            <person name="Henrissat B."/>
            <person name="Martin F."/>
            <person name="Cullen D."/>
            <person name="Hibbett D.S."/>
            <person name="Grigoriev I.V."/>
        </authorList>
    </citation>
    <scope>NUCLEOTIDE SEQUENCE [LARGE SCALE GENOMIC DNA]</scope>
    <source>
        <strain evidence="4">CBS 339.88</strain>
    </source>
</reference>
<organism evidence="3 4">
    <name type="scientific">Galerina marginata (strain CBS 339.88)</name>
    <dbReference type="NCBI Taxonomy" id="685588"/>
    <lineage>
        <taxon>Eukaryota</taxon>
        <taxon>Fungi</taxon>
        <taxon>Dikarya</taxon>
        <taxon>Basidiomycota</taxon>
        <taxon>Agaricomycotina</taxon>
        <taxon>Agaricomycetes</taxon>
        <taxon>Agaricomycetidae</taxon>
        <taxon>Agaricales</taxon>
        <taxon>Agaricineae</taxon>
        <taxon>Strophariaceae</taxon>
        <taxon>Galerina</taxon>
    </lineage>
</organism>
<dbReference type="Proteomes" id="UP000027222">
    <property type="component" value="Unassembled WGS sequence"/>
</dbReference>
<dbReference type="AlphaFoldDB" id="A0A067TSJ7"/>
<dbReference type="SMART" id="SM00256">
    <property type="entry name" value="FBOX"/>
    <property type="match status" value="1"/>
</dbReference>
<name>A0A067TSJ7_GALM3</name>
<dbReference type="PROSITE" id="PS50181">
    <property type="entry name" value="FBOX"/>
    <property type="match status" value="1"/>
</dbReference>
<keyword evidence="4" id="KW-1185">Reference proteome</keyword>
<feature type="region of interest" description="Disordered" evidence="1">
    <location>
        <begin position="1"/>
        <end position="58"/>
    </location>
</feature>
<evidence type="ECO:0000259" key="2">
    <source>
        <dbReference type="PROSITE" id="PS50181"/>
    </source>
</evidence>
<dbReference type="InterPro" id="IPR036047">
    <property type="entry name" value="F-box-like_dom_sf"/>
</dbReference>
<dbReference type="HOGENOM" id="CLU_010790_2_1_1"/>
<evidence type="ECO:0000313" key="3">
    <source>
        <dbReference type="EMBL" id="KDR81923.1"/>
    </source>
</evidence>
<protein>
    <recommendedName>
        <fullName evidence="2">F-box domain-containing protein</fullName>
    </recommendedName>
</protein>
<evidence type="ECO:0000313" key="4">
    <source>
        <dbReference type="Proteomes" id="UP000027222"/>
    </source>
</evidence>
<evidence type="ECO:0000256" key="1">
    <source>
        <dbReference type="SAM" id="MobiDB-lite"/>
    </source>
</evidence>
<dbReference type="Pfam" id="PF00646">
    <property type="entry name" value="F-box"/>
    <property type="match status" value="1"/>
</dbReference>
<dbReference type="EMBL" id="KL142370">
    <property type="protein sequence ID" value="KDR81923.1"/>
    <property type="molecule type" value="Genomic_DNA"/>
</dbReference>
<feature type="compositionally biased region" description="Acidic residues" evidence="1">
    <location>
        <begin position="18"/>
        <end position="32"/>
    </location>
</feature>
<dbReference type="OrthoDB" id="2322499at2759"/>
<dbReference type="SUPFAM" id="SSF81383">
    <property type="entry name" value="F-box domain"/>
    <property type="match status" value="1"/>
</dbReference>
<sequence length="684" mass="78606">MERCSTRLPKQTQKCLAEEDFQPEEEQDEDDAPVPLTKVRNRKRKSNDEKIANQPPVKKVRGTRGILQKLVEMPLDVLFEIFGRLEPIDLLHLARTTKDIRTLLMSRSSVSIWKQARSNIPESLPECPDDLSEPQYADLAFGKCCHFCRRNLGGLHTVWSARIKACTKCLDEQFSDKCTPRWPTYRGYPSELPLFLPSIEVSKKSGRYSRVKDLYYVELDKVWKADYAVATDKEKWLKDKLAERKIITSHANACIAWSAKMQILREQQKSSAVNDRKAIVVQRLISLGWEEELSKMSVLDREPQDDPIVLKACQRELTERVLSNLEDFLNSFMQSVKSKRLTKERHALLNPRLVVLDKVLRTHISTLPANALHPSTSELFLHPTVQDTINNTPSTVDFTEDSFATILPMFPAITVCWQQKIEAQLLDLIRNAAPEYSFDPETVLQLATTSFTCSRPSCYPRHESQALRHPRVLMHSCATSAIGYQHEEDVDLLSVRSILRQVYWNDRQSISFNPSNLKLMAEVLEICGFDSKTTTAAEMDAANPILECVTCNNVYEGRATLTWSGVCAHNYQEHLSSLSKKMKLDVLNERDAETVRSRMSESQERLRASRLYIQLICVHCKRTGNTTELVKHFKKDHENRNPTDDDIKPLLDSYQIPCAYYLWPPREEVDEPEQLESVVERSFC</sequence>